<comment type="caution">
    <text evidence="2">The sequence shown here is derived from an EMBL/GenBank/DDBJ whole genome shotgun (WGS) entry which is preliminary data.</text>
</comment>
<proteinExistence type="predicted"/>
<evidence type="ECO:0000313" key="3">
    <source>
        <dbReference type="Proteomes" id="UP001054945"/>
    </source>
</evidence>
<evidence type="ECO:0000313" key="2">
    <source>
        <dbReference type="EMBL" id="GIX92255.1"/>
    </source>
</evidence>
<dbReference type="EMBL" id="BPLR01021674">
    <property type="protein sequence ID" value="GIX92255.1"/>
    <property type="molecule type" value="Genomic_DNA"/>
</dbReference>
<dbReference type="AlphaFoldDB" id="A0AAV4P8C3"/>
<feature type="transmembrane region" description="Helical" evidence="1">
    <location>
        <begin position="92"/>
        <end position="114"/>
    </location>
</feature>
<keyword evidence="1" id="KW-0812">Transmembrane</keyword>
<dbReference type="Proteomes" id="UP001054945">
    <property type="component" value="Unassembled WGS sequence"/>
</dbReference>
<protein>
    <submittedName>
        <fullName evidence="2">Uncharacterized protein</fullName>
    </submittedName>
</protein>
<accession>A0AAV4P8C3</accession>
<sequence length="125" mass="14252">MKPVISRFPFLDRKSVSWARFSCSNTRRTLFHEAQNEKEPNLLECAIWGRQGQRNIFEMWGVGGHKVSLFEGKAPVGVAELSGLKKAGKHEIVIYNFALGFQVCGICLYLQLIIRKNLLRRTNSV</sequence>
<organism evidence="2 3">
    <name type="scientific">Caerostris extrusa</name>
    <name type="common">Bark spider</name>
    <name type="synonym">Caerostris bankana</name>
    <dbReference type="NCBI Taxonomy" id="172846"/>
    <lineage>
        <taxon>Eukaryota</taxon>
        <taxon>Metazoa</taxon>
        <taxon>Ecdysozoa</taxon>
        <taxon>Arthropoda</taxon>
        <taxon>Chelicerata</taxon>
        <taxon>Arachnida</taxon>
        <taxon>Araneae</taxon>
        <taxon>Araneomorphae</taxon>
        <taxon>Entelegynae</taxon>
        <taxon>Araneoidea</taxon>
        <taxon>Araneidae</taxon>
        <taxon>Caerostris</taxon>
    </lineage>
</organism>
<keyword evidence="1" id="KW-0472">Membrane</keyword>
<evidence type="ECO:0000256" key="1">
    <source>
        <dbReference type="SAM" id="Phobius"/>
    </source>
</evidence>
<keyword evidence="1" id="KW-1133">Transmembrane helix</keyword>
<reference evidence="2 3" key="1">
    <citation type="submission" date="2021-06" db="EMBL/GenBank/DDBJ databases">
        <title>Caerostris extrusa draft genome.</title>
        <authorList>
            <person name="Kono N."/>
            <person name="Arakawa K."/>
        </authorList>
    </citation>
    <scope>NUCLEOTIDE SEQUENCE [LARGE SCALE GENOMIC DNA]</scope>
</reference>
<gene>
    <name evidence="2" type="ORF">CEXT_53191</name>
</gene>
<name>A0AAV4P8C3_CAEEX</name>
<keyword evidence="3" id="KW-1185">Reference proteome</keyword>